<name>A0ABX8HXH0_9PSED</name>
<reference evidence="3" key="1">
    <citation type="submission" date="2021-06" db="EMBL/GenBank/DDBJ databases">
        <title>Identification of Pseudomonas cichorii causing bacterial leaf black spot of flue-cured tobacco, a new disease in China.</title>
        <authorList>
            <person name="Lu C.-H."/>
        </authorList>
    </citation>
    <scope>NUCLEOTIDE SEQUENCE [LARGE SCALE GENOMIC DNA]</scope>
    <source>
        <strain evidence="3">LJ2</strain>
    </source>
</reference>
<evidence type="ECO:0000313" key="3">
    <source>
        <dbReference type="Proteomes" id="UP000683401"/>
    </source>
</evidence>
<feature type="signal peptide" evidence="1">
    <location>
        <begin position="1"/>
        <end position="19"/>
    </location>
</feature>
<proteinExistence type="predicted"/>
<dbReference type="Proteomes" id="UP000683401">
    <property type="component" value="Chromosome"/>
</dbReference>
<dbReference type="EMBL" id="CP076668">
    <property type="protein sequence ID" value="QWU84648.1"/>
    <property type="molecule type" value="Genomic_DNA"/>
</dbReference>
<organism evidence="2 3">
    <name type="scientific">Pseudomonas lijiangensis</name>
    <dbReference type="NCBI Taxonomy" id="2995658"/>
    <lineage>
        <taxon>Bacteria</taxon>
        <taxon>Pseudomonadati</taxon>
        <taxon>Pseudomonadota</taxon>
        <taxon>Gammaproteobacteria</taxon>
        <taxon>Pseudomonadales</taxon>
        <taxon>Pseudomonadaceae</taxon>
        <taxon>Pseudomonas</taxon>
    </lineage>
</organism>
<dbReference type="RefSeq" id="WP_216705304.1">
    <property type="nucleotide sequence ID" value="NZ_CP076668.1"/>
</dbReference>
<feature type="chain" id="PRO_5045187405" description="Lipoprotein" evidence="1">
    <location>
        <begin position="20"/>
        <end position="171"/>
    </location>
</feature>
<evidence type="ECO:0000313" key="2">
    <source>
        <dbReference type="EMBL" id="QWU84648.1"/>
    </source>
</evidence>
<protein>
    <recommendedName>
        <fullName evidence="4">Lipoprotein</fullName>
    </recommendedName>
</protein>
<gene>
    <name evidence="2" type="ORF">KQP88_07785</name>
</gene>
<keyword evidence="1" id="KW-0732">Signal</keyword>
<keyword evidence="3" id="KW-1185">Reference proteome</keyword>
<evidence type="ECO:0000256" key="1">
    <source>
        <dbReference type="SAM" id="SignalP"/>
    </source>
</evidence>
<accession>A0ABX8HXH0</accession>
<sequence length="171" mass="19387">MNKHHSFAFLIAILCSACAKIPNIPPADLGFLSFEKGPNNLYIVNFTSNVALLTAFKDYENSNQLTPVLTCSFDGDENFSADHSINIRAEGRVKAKSQNKPNQDFFAELIFYYNNPDGTQHSINDYDAFKPHLAQQAKIPCKIRIAYYGFKTYYTNTLFIPSAPMMQIQRK</sequence>
<evidence type="ECO:0008006" key="4">
    <source>
        <dbReference type="Google" id="ProtNLM"/>
    </source>
</evidence>